<reference evidence="1 2" key="1">
    <citation type="journal article" date="2014" name="Science">
        <title>Plant genetics. Early allopolyploid evolution in the post-Neolithic Brassica napus oilseed genome.</title>
        <authorList>
            <person name="Chalhoub B."/>
            <person name="Denoeud F."/>
            <person name="Liu S."/>
            <person name="Parkin I.A."/>
            <person name="Tang H."/>
            <person name="Wang X."/>
            <person name="Chiquet J."/>
            <person name="Belcram H."/>
            <person name="Tong C."/>
            <person name="Samans B."/>
            <person name="Correa M."/>
            <person name="Da Silva C."/>
            <person name="Just J."/>
            <person name="Falentin C."/>
            <person name="Koh C.S."/>
            <person name="Le Clainche I."/>
            <person name="Bernard M."/>
            <person name="Bento P."/>
            <person name="Noel B."/>
            <person name="Labadie K."/>
            <person name="Alberti A."/>
            <person name="Charles M."/>
            <person name="Arnaud D."/>
            <person name="Guo H."/>
            <person name="Daviaud C."/>
            <person name="Alamery S."/>
            <person name="Jabbari K."/>
            <person name="Zhao M."/>
            <person name="Edger P.P."/>
            <person name="Chelaifa H."/>
            <person name="Tack D."/>
            <person name="Lassalle G."/>
            <person name="Mestiri I."/>
            <person name="Schnel N."/>
            <person name="Le Paslier M.C."/>
            <person name="Fan G."/>
            <person name="Renault V."/>
            <person name="Bayer P.E."/>
            <person name="Golicz A.A."/>
            <person name="Manoli S."/>
            <person name="Lee T.H."/>
            <person name="Thi V.H."/>
            <person name="Chalabi S."/>
            <person name="Hu Q."/>
            <person name="Fan C."/>
            <person name="Tollenaere R."/>
            <person name="Lu Y."/>
            <person name="Battail C."/>
            <person name="Shen J."/>
            <person name="Sidebottom C.H."/>
            <person name="Wang X."/>
            <person name="Canaguier A."/>
            <person name="Chauveau A."/>
            <person name="Berard A."/>
            <person name="Deniot G."/>
            <person name="Guan M."/>
            <person name="Liu Z."/>
            <person name="Sun F."/>
            <person name="Lim Y.P."/>
            <person name="Lyons E."/>
            <person name="Town C.D."/>
            <person name="Bancroft I."/>
            <person name="Wang X."/>
            <person name="Meng J."/>
            <person name="Ma J."/>
            <person name="Pires J.C."/>
            <person name="King G.J."/>
            <person name="Brunel D."/>
            <person name="Delourme R."/>
            <person name="Renard M."/>
            <person name="Aury J.M."/>
            <person name="Adams K.L."/>
            <person name="Batley J."/>
            <person name="Snowdon R.J."/>
            <person name="Tost J."/>
            <person name="Edwards D."/>
            <person name="Zhou Y."/>
            <person name="Hua W."/>
            <person name="Sharpe A.G."/>
            <person name="Paterson A.H."/>
            <person name="Guan C."/>
            <person name="Wincker P."/>
        </authorList>
    </citation>
    <scope>NUCLEOTIDE SEQUENCE [LARGE SCALE GENOMIC DNA]</scope>
    <source>
        <strain evidence="2">cv. Darmor-bzh</strain>
    </source>
</reference>
<dbReference type="Proteomes" id="UP000028999">
    <property type="component" value="Unassembled WGS sequence"/>
</dbReference>
<dbReference type="AlphaFoldDB" id="A0A078J263"/>
<evidence type="ECO:0000313" key="1">
    <source>
        <dbReference type="EMBL" id="CDY59731.1"/>
    </source>
</evidence>
<organism evidence="1 2">
    <name type="scientific">Brassica napus</name>
    <name type="common">Rape</name>
    <dbReference type="NCBI Taxonomy" id="3708"/>
    <lineage>
        <taxon>Eukaryota</taxon>
        <taxon>Viridiplantae</taxon>
        <taxon>Streptophyta</taxon>
        <taxon>Embryophyta</taxon>
        <taxon>Tracheophyta</taxon>
        <taxon>Spermatophyta</taxon>
        <taxon>Magnoliopsida</taxon>
        <taxon>eudicotyledons</taxon>
        <taxon>Gunneridae</taxon>
        <taxon>Pentapetalae</taxon>
        <taxon>rosids</taxon>
        <taxon>malvids</taxon>
        <taxon>Brassicales</taxon>
        <taxon>Brassicaceae</taxon>
        <taxon>Brassiceae</taxon>
        <taxon>Brassica</taxon>
    </lineage>
</organism>
<gene>
    <name evidence="1" type="primary">BnaC05g51590D</name>
    <name evidence="1" type="ORF">GSBRNA2T00027635001</name>
</gene>
<keyword evidence="2" id="KW-1185">Reference proteome</keyword>
<accession>A0A078J263</accession>
<sequence>MLKMLNLRGEIEISINLKILFQEPNS</sequence>
<evidence type="ECO:0000313" key="2">
    <source>
        <dbReference type="Proteomes" id="UP000028999"/>
    </source>
</evidence>
<dbReference type="Gramene" id="CDY59731">
    <property type="protein sequence ID" value="CDY59731"/>
    <property type="gene ID" value="GSBRNA2T00027635001"/>
</dbReference>
<name>A0A078J263_BRANA</name>
<proteinExistence type="predicted"/>
<dbReference type="EMBL" id="LK033800">
    <property type="protein sequence ID" value="CDY59731.1"/>
    <property type="molecule type" value="Genomic_DNA"/>
</dbReference>
<dbReference type="PaxDb" id="3708-A0A078J263"/>
<protein>
    <submittedName>
        <fullName evidence="1">BnaC05g51590D protein</fullName>
    </submittedName>
</protein>